<dbReference type="RefSeq" id="WP_089332102.1">
    <property type="nucleotide sequence ID" value="NZ_FZNS01000002.1"/>
</dbReference>
<proteinExistence type="predicted"/>
<keyword evidence="1" id="KW-1133">Transmembrane helix</keyword>
<sequence>MSTALAPSFALPAAPGLLTQLHRCLTADYQKLRRTVALWLAVGGGALPVLLNFCIFYSKGQYIIKPGQNPWPQYVSMSWQTSSILLLPLFMVLLTGLLTNVEHRASGWKHVHALPVGRWAVYSSKLLILLQLTLLAETLYVVLLLGAGGLLGWLRPGLGFQANHPDLLPVATMLGHTFIATLGMLGVQYVAALWWRGMVGPLGLGIAGIVTGLTLLRWEHIDLIPYAATTRVLGALGGKGTLTVNPHMMPAEWYSLAWFAGSLLLGYWLLRMRRAD</sequence>
<evidence type="ECO:0000313" key="2">
    <source>
        <dbReference type="EMBL" id="SNR45998.1"/>
    </source>
</evidence>
<keyword evidence="3" id="KW-1185">Reference proteome</keyword>
<evidence type="ECO:0000256" key="1">
    <source>
        <dbReference type="SAM" id="Phobius"/>
    </source>
</evidence>
<reference evidence="3" key="1">
    <citation type="submission" date="2017-06" db="EMBL/GenBank/DDBJ databases">
        <authorList>
            <person name="Varghese N."/>
            <person name="Submissions S."/>
        </authorList>
    </citation>
    <scope>NUCLEOTIDE SEQUENCE [LARGE SCALE GENOMIC DNA]</scope>
    <source>
        <strain evidence="3">DSM 28041</strain>
    </source>
</reference>
<feature type="transmembrane region" description="Helical" evidence="1">
    <location>
        <begin position="128"/>
        <end position="154"/>
    </location>
</feature>
<organism evidence="2 3">
    <name type="scientific">Hymenobacter mucosus</name>
    <dbReference type="NCBI Taxonomy" id="1411120"/>
    <lineage>
        <taxon>Bacteria</taxon>
        <taxon>Pseudomonadati</taxon>
        <taxon>Bacteroidota</taxon>
        <taxon>Cytophagia</taxon>
        <taxon>Cytophagales</taxon>
        <taxon>Hymenobacteraceae</taxon>
        <taxon>Hymenobacter</taxon>
    </lineage>
</organism>
<protein>
    <recommendedName>
        <fullName evidence="4">ABC-2 family transporter protein</fullName>
    </recommendedName>
</protein>
<name>A0A238WHR1_9BACT</name>
<dbReference type="CDD" id="cd21809">
    <property type="entry name" value="ABC-2_lan_permease-like"/>
    <property type="match status" value="1"/>
</dbReference>
<dbReference type="Proteomes" id="UP000198310">
    <property type="component" value="Unassembled WGS sequence"/>
</dbReference>
<evidence type="ECO:0008006" key="4">
    <source>
        <dbReference type="Google" id="ProtNLM"/>
    </source>
</evidence>
<keyword evidence="1" id="KW-0472">Membrane</keyword>
<feature type="transmembrane region" description="Helical" evidence="1">
    <location>
        <begin position="166"/>
        <end position="187"/>
    </location>
</feature>
<keyword evidence="1" id="KW-0812">Transmembrane</keyword>
<dbReference type="Pfam" id="PF12730">
    <property type="entry name" value="ABC2_membrane_4"/>
    <property type="match status" value="1"/>
</dbReference>
<gene>
    <name evidence="2" type="ORF">SAMN06269173_102614</name>
</gene>
<evidence type="ECO:0000313" key="3">
    <source>
        <dbReference type="Proteomes" id="UP000198310"/>
    </source>
</evidence>
<feature type="transmembrane region" description="Helical" evidence="1">
    <location>
        <begin position="36"/>
        <end position="58"/>
    </location>
</feature>
<feature type="transmembrane region" description="Helical" evidence="1">
    <location>
        <begin position="79"/>
        <end position="98"/>
    </location>
</feature>
<dbReference type="AlphaFoldDB" id="A0A238WHR1"/>
<feature type="transmembrane region" description="Helical" evidence="1">
    <location>
        <begin position="193"/>
        <end position="216"/>
    </location>
</feature>
<dbReference type="EMBL" id="FZNS01000002">
    <property type="protein sequence ID" value="SNR45998.1"/>
    <property type="molecule type" value="Genomic_DNA"/>
</dbReference>
<accession>A0A238WHR1</accession>
<feature type="transmembrane region" description="Helical" evidence="1">
    <location>
        <begin position="253"/>
        <end position="270"/>
    </location>
</feature>